<dbReference type="Gene3D" id="3.40.30.10">
    <property type="entry name" value="Glutaredoxin"/>
    <property type="match status" value="1"/>
</dbReference>
<organism evidence="2 3">
    <name type="scientific">Apiosordaria backusii</name>
    <dbReference type="NCBI Taxonomy" id="314023"/>
    <lineage>
        <taxon>Eukaryota</taxon>
        <taxon>Fungi</taxon>
        <taxon>Dikarya</taxon>
        <taxon>Ascomycota</taxon>
        <taxon>Pezizomycotina</taxon>
        <taxon>Sordariomycetes</taxon>
        <taxon>Sordariomycetidae</taxon>
        <taxon>Sordariales</taxon>
        <taxon>Lasiosphaeriaceae</taxon>
        <taxon>Apiosordaria</taxon>
    </lineage>
</organism>
<evidence type="ECO:0000259" key="1">
    <source>
        <dbReference type="Pfam" id="PF01323"/>
    </source>
</evidence>
<proteinExistence type="predicted"/>
<dbReference type="EMBL" id="JAUKTV010000003">
    <property type="protein sequence ID" value="KAK0742510.1"/>
    <property type="molecule type" value="Genomic_DNA"/>
</dbReference>
<dbReference type="InterPro" id="IPR036249">
    <property type="entry name" value="Thioredoxin-like_sf"/>
</dbReference>
<dbReference type="GO" id="GO:0016491">
    <property type="term" value="F:oxidoreductase activity"/>
    <property type="evidence" value="ECO:0007669"/>
    <property type="project" value="InterPro"/>
</dbReference>
<dbReference type="SUPFAM" id="SSF52833">
    <property type="entry name" value="Thioredoxin-like"/>
    <property type="match status" value="1"/>
</dbReference>
<keyword evidence="3" id="KW-1185">Reference proteome</keyword>
<sequence>MFTNTTSPNPFVFNIDIYTDTVCPFSYLGFLSLTRAISSFSSSSPFTPTTPIPTPIFNLTYHPYILYPTARPSSRALGTALKYIYSSSSSSHSSQTKTSILTHLDNLAEGYNIIFNWEGLTGNSRDSHRLVLLSQLRWQNHHHNHHNHHNHQTFMTALYRANFELGQDISNRTTLSNLGVDTGLFTSEQDGLAWLESDALGPEVDAESQKARTEIGVRAVPSYVVNNKWVVGGMQDRAMWEGLFSKILKLQSVSVTGTVGGEKEEVGAGEGGGGGAGGGACHGRNCRFVVDNNG</sequence>
<gene>
    <name evidence="2" type="ORF">B0T21DRAFT_382101</name>
</gene>
<protein>
    <submittedName>
        <fullName evidence="2">Thioredoxin-like protein</fullName>
    </submittedName>
</protein>
<dbReference type="Pfam" id="PF01323">
    <property type="entry name" value="DSBA"/>
    <property type="match status" value="1"/>
</dbReference>
<dbReference type="AlphaFoldDB" id="A0AA40ENC6"/>
<dbReference type="PANTHER" id="PTHR13887">
    <property type="entry name" value="GLUTATHIONE S-TRANSFERASE KAPPA"/>
    <property type="match status" value="1"/>
</dbReference>
<comment type="caution">
    <text evidence="2">The sequence shown here is derived from an EMBL/GenBank/DDBJ whole genome shotgun (WGS) entry which is preliminary data.</text>
</comment>
<name>A0AA40ENC6_9PEZI</name>
<dbReference type="Proteomes" id="UP001172159">
    <property type="component" value="Unassembled WGS sequence"/>
</dbReference>
<feature type="domain" description="DSBA-like thioredoxin" evidence="1">
    <location>
        <begin position="15"/>
        <end position="233"/>
    </location>
</feature>
<evidence type="ECO:0000313" key="2">
    <source>
        <dbReference type="EMBL" id="KAK0742510.1"/>
    </source>
</evidence>
<dbReference type="PANTHER" id="PTHR13887:SF41">
    <property type="entry name" value="THIOREDOXIN SUPERFAMILY PROTEIN"/>
    <property type="match status" value="1"/>
</dbReference>
<accession>A0AA40ENC6</accession>
<dbReference type="InterPro" id="IPR001853">
    <property type="entry name" value="DSBA-like_thioredoxin_dom"/>
</dbReference>
<evidence type="ECO:0000313" key="3">
    <source>
        <dbReference type="Proteomes" id="UP001172159"/>
    </source>
</evidence>
<reference evidence="2" key="1">
    <citation type="submission" date="2023-06" db="EMBL/GenBank/DDBJ databases">
        <title>Genome-scale phylogeny and comparative genomics of the fungal order Sordariales.</title>
        <authorList>
            <consortium name="Lawrence Berkeley National Laboratory"/>
            <person name="Hensen N."/>
            <person name="Bonometti L."/>
            <person name="Westerberg I."/>
            <person name="Brannstrom I.O."/>
            <person name="Guillou S."/>
            <person name="Cros-Aarteil S."/>
            <person name="Calhoun S."/>
            <person name="Haridas S."/>
            <person name="Kuo A."/>
            <person name="Mondo S."/>
            <person name="Pangilinan J."/>
            <person name="Riley R."/>
            <person name="Labutti K."/>
            <person name="Andreopoulos B."/>
            <person name="Lipzen A."/>
            <person name="Chen C."/>
            <person name="Yanf M."/>
            <person name="Daum C."/>
            <person name="Ng V."/>
            <person name="Clum A."/>
            <person name="Steindorff A."/>
            <person name="Ohm R."/>
            <person name="Martin F."/>
            <person name="Silar P."/>
            <person name="Natvig D."/>
            <person name="Lalanne C."/>
            <person name="Gautier V."/>
            <person name="Ament-Velasquez S.L."/>
            <person name="Kruys A."/>
            <person name="Hutchinson M.I."/>
            <person name="Powell A.J."/>
            <person name="Barry K."/>
            <person name="Miller A.N."/>
            <person name="Grigoriev I.V."/>
            <person name="Debuchy R."/>
            <person name="Gladieux P."/>
            <person name="Thoren M.H."/>
            <person name="Johannesson H."/>
        </authorList>
    </citation>
    <scope>NUCLEOTIDE SEQUENCE</scope>
    <source>
        <strain evidence="2">CBS 540.89</strain>
    </source>
</reference>